<organism evidence="1 2">
    <name type="scientific">Ceratodon purpureus</name>
    <name type="common">Fire moss</name>
    <name type="synonym">Dicranum purpureum</name>
    <dbReference type="NCBI Taxonomy" id="3225"/>
    <lineage>
        <taxon>Eukaryota</taxon>
        <taxon>Viridiplantae</taxon>
        <taxon>Streptophyta</taxon>
        <taxon>Embryophyta</taxon>
        <taxon>Bryophyta</taxon>
        <taxon>Bryophytina</taxon>
        <taxon>Bryopsida</taxon>
        <taxon>Dicranidae</taxon>
        <taxon>Pseudoditrichales</taxon>
        <taxon>Ditrichaceae</taxon>
        <taxon>Ceratodon</taxon>
    </lineage>
</organism>
<dbReference type="Proteomes" id="UP000822688">
    <property type="component" value="Chromosome 2"/>
</dbReference>
<proteinExistence type="predicted"/>
<dbReference type="AlphaFoldDB" id="A0A8T0IZZ4"/>
<comment type="caution">
    <text evidence="1">The sequence shown here is derived from an EMBL/GenBank/DDBJ whole genome shotgun (WGS) entry which is preliminary data.</text>
</comment>
<evidence type="ECO:0000313" key="2">
    <source>
        <dbReference type="Proteomes" id="UP000822688"/>
    </source>
</evidence>
<sequence>MFESSDVSRYCSRNVERHWSLKFAHMTFEGGVLCVCLAVYETSEADSPEVIIQRHSQLIEEFVVNSCEVRERSSCINCRLTLVIDVCICVWCCTSSGRVCLA</sequence>
<dbReference type="EMBL" id="CM026422">
    <property type="protein sequence ID" value="KAG0588542.1"/>
    <property type="molecule type" value="Genomic_DNA"/>
</dbReference>
<evidence type="ECO:0000313" key="1">
    <source>
        <dbReference type="EMBL" id="KAG0588542.1"/>
    </source>
</evidence>
<keyword evidence="2" id="KW-1185">Reference proteome</keyword>
<accession>A0A8T0IZZ4</accession>
<name>A0A8T0IZZ4_CERPU</name>
<reference evidence="1" key="1">
    <citation type="submission" date="2020-06" db="EMBL/GenBank/DDBJ databases">
        <title>WGS assembly of Ceratodon purpureus strain R40.</title>
        <authorList>
            <person name="Carey S.B."/>
            <person name="Jenkins J."/>
            <person name="Shu S."/>
            <person name="Lovell J.T."/>
            <person name="Sreedasyam A."/>
            <person name="Maumus F."/>
            <person name="Tiley G.P."/>
            <person name="Fernandez-Pozo N."/>
            <person name="Barry K."/>
            <person name="Chen C."/>
            <person name="Wang M."/>
            <person name="Lipzen A."/>
            <person name="Daum C."/>
            <person name="Saski C.A."/>
            <person name="Payton A.C."/>
            <person name="Mcbreen J.C."/>
            <person name="Conrad R.E."/>
            <person name="Kollar L.M."/>
            <person name="Olsson S."/>
            <person name="Huttunen S."/>
            <person name="Landis J.B."/>
            <person name="Wickett N.J."/>
            <person name="Johnson M.G."/>
            <person name="Rensing S.A."/>
            <person name="Grimwood J."/>
            <person name="Schmutz J."/>
            <person name="Mcdaniel S.F."/>
        </authorList>
    </citation>
    <scope>NUCLEOTIDE SEQUENCE</scope>
    <source>
        <strain evidence="1">R40</strain>
    </source>
</reference>
<protein>
    <submittedName>
        <fullName evidence="1">Uncharacterized protein</fullName>
    </submittedName>
</protein>
<gene>
    <name evidence="1" type="ORF">KC19_2G250400</name>
</gene>